<evidence type="ECO:0000313" key="10">
    <source>
        <dbReference type="Proteomes" id="UP000722750"/>
    </source>
</evidence>
<evidence type="ECO:0000256" key="2">
    <source>
        <dbReference type="ARBA" id="ARBA00022598"/>
    </source>
</evidence>
<dbReference type="NCBIfam" id="TIGR01205">
    <property type="entry name" value="D_ala_D_alaTIGR"/>
    <property type="match status" value="1"/>
</dbReference>
<comment type="catalytic activity">
    <reaction evidence="4">
        <text>2 D-alanine + ATP = D-alanyl-D-alanine + ADP + phosphate + H(+)</text>
        <dbReference type="Rhea" id="RHEA:11224"/>
        <dbReference type="ChEBI" id="CHEBI:15378"/>
        <dbReference type="ChEBI" id="CHEBI:30616"/>
        <dbReference type="ChEBI" id="CHEBI:43474"/>
        <dbReference type="ChEBI" id="CHEBI:57416"/>
        <dbReference type="ChEBI" id="CHEBI:57822"/>
        <dbReference type="ChEBI" id="CHEBI:456216"/>
        <dbReference type="EC" id="6.3.2.4"/>
    </reaction>
</comment>
<dbReference type="AlphaFoldDB" id="A0A942A3X9"/>
<dbReference type="InterPro" id="IPR011761">
    <property type="entry name" value="ATP-grasp"/>
</dbReference>
<feature type="binding site" evidence="6">
    <location>
        <position position="276"/>
    </location>
    <ligand>
        <name>Mg(2+)</name>
        <dbReference type="ChEBI" id="CHEBI:18420"/>
        <label>2</label>
    </ligand>
</feature>
<accession>A0A942A3X9</accession>
<evidence type="ECO:0000256" key="7">
    <source>
        <dbReference type="PROSITE-ProRule" id="PRU00409"/>
    </source>
</evidence>
<dbReference type="PROSITE" id="PS50975">
    <property type="entry name" value="ATP_GRASP"/>
    <property type="match status" value="1"/>
</dbReference>
<evidence type="ECO:0000256" key="6">
    <source>
        <dbReference type="PIRSR" id="PIRSR039102-3"/>
    </source>
</evidence>
<evidence type="ECO:0000256" key="4">
    <source>
        <dbReference type="HAMAP-Rule" id="MF_00047"/>
    </source>
</evidence>
<comment type="caution">
    <text evidence="9">The sequence shown here is derived from an EMBL/GenBank/DDBJ whole genome shotgun (WGS) entry which is preliminary data.</text>
</comment>
<keyword evidence="7" id="KW-0067">ATP-binding</keyword>
<feature type="binding site" evidence="6">
    <location>
        <position position="278"/>
    </location>
    <ligand>
        <name>Mg(2+)</name>
        <dbReference type="ChEBI" id="CHEBI:18420"/>
        <label>2</label>
    </ligand>
</feature>
<dbReference type="SUPFAM" id="SSF56059">
    <property type="entry name" value="Glutathione synthetase ATP-binding domain-like"/>
    <property type="match status" value="1"/>
</dbReference>
<keyword evidence="6" id="KW-0460">Magnesium</keyword>
<feature type="binding site" evidence="6">
    <location>
        <position position="276"/>
    </location>
    <ligand>
        <name>Mg(2+)</name>
        <dbReference type="ChEBI" id="CHEBI:18420"/>
        <label>1</label>
    </ligand>
</feature>
<keyword evidence="4" id="KW-0963">Cytoplasm</keyword>
<keyword evidence="4" id="KW-0573">Peptidoglycan synthesis</keyword>
<evidence type="ECO:0000256" key="5">
    <source>
        <dbReference type="PIRSR" id="PIRSR039102-1"/>
    </source>
</evidence>
<dbReference type="PANTHER" id="PTHR23132">
    <property type="entry name" value="D-ALANINE--D-ALANINE LIGASE"/>
    <property type="match status" value="1"/>
</dbReference>
<dbReference type="InterPro" id="IPR011127">
    <property type="entry name" value="Dala_Dala_lig_N"/>
</dbReference>
<protein>
    <recommendedName>
        <fullName evidence="4">D-alanine--D-alanine ligase</fullName>
        <ecNumber evidence="4">6.3.2.4</ecNumber>
    </recommendedName>
    <alternativeName>
        <fullName evidence="4">D-Ala-D-Ala ligase</fullName>
    </alternativeName>
    <alternativeName>
        <fullName evidence="4">D-alanylalanine synthetase</fullName>
    </alternativeName>
</protein>
<keyword evidence="6" id="KW-0479">Metal-binding</keyword>
<feature type="active site" evidence="5">
    <location>
        <position position="17"/>
    </location>
</feature>
<feature type="active site" evidence="5">
    <location>
        <position position="148"/>
    </location>
</feature>
<feature type="binding site" evidence="6">
    <location>
        <position position="263"/>
    </location>
    <ligand>
        <name>Mg(2+)</name>
        <dbReference type="ChEBI" id="CHEBI:18420"/>
        <label>1</label>
    </ligand>
</feature>
<dbReference type="HAMAP" id="MF_00047">
    <property type="entry name" value="Dala_Dala_lig"/>
    <property type="match status" value="1"/>
</dbReference>
<comment type="pathway">
    <text evidence="4">Cell wall biogenesis; peptidoglycan biosynthesis.</text>
</comment>
<dbReference type="PIRSF" id="PIRSF039102">
    <property type="entry name" value="Ddl/VanB"/>
    <property type="match status" value="1"/>
</dbReference>
<dbReference type="InterPro" id="IPR013815">
    <property type="entry name" value="ATP_grasp_subdomain_1"/>
</dbReference>
<feature type="active site" evidence="5">
    <location>
        <position position="287"/>
    </location>
</feature>
<name>A0A942A3X9_9BACT</name>
<dbReference type="GO" id="GO:0009252">
    <property type="term" value="P:peptidoglycan biosynthetic process"/>
    <property type="evidence" value="ECO:0007669"/>
    <property type="project" value="UniProtKB-UniRule"/>
</dbReference>
<sequence length="345" mass="37773">MAEEKNIAVLMGGISPERKISLQSGKAVANALEQTDNHVIKIVVNDDLVSELDNYKIDVAFVALHGYFGEDGGIQEVLESKDIPYTGSGVLASRLTMDKVKSKDIFKENNIPTPDYFTVSTTQSMSEIVKSVKNLKLPVVIKPISNGSSIGISVISEYDELSDAIKHTGSHNTEVLIEKYIEGRELTVSILDDKALPVIEIKTATGFYDYDAKYKSKNTQYIILESAEESSECTLTHAVYDRVQELAIRAHNSLGCRTFSRVDMILGNDGEIYIFEVNTIPGFTERSLLPKAAAAANISFTELCSIIVDAAFKYNSSPARSTGLSGREQTIRAGIQDKKAARIST</sequence>
<evidence type="ECO:0000256" key="3">
    <source>
        <dbReference type="ARBA" id="ARBA00023316"/>
    </source>
</evidence>
<dbReference type="Gene3D" id="3.40.50.20">
    <property type="match status" value="1"/>
</dbReference>
<dbReference type="GO" id="GO:0008360">
    <property type="term" value="P:regulation of cell shape"/>
    <property type="evidence" value="ECO:0007669"/>
    <property type="project" value="UniProtKB-KW"/>
</dbReference>
<keyword evidence="6" id="KW-0464">Manganese</keyword>
<keyword evidence="2 4" id="KW-0436">Ligase</keyword>
<keyword evidence="7" id="KW-0547">Nucleotide-binding</keyword>
<comment type="similarity">
    <text evidence="1 4">Belongs to the D-alanine--D-alanine ligase family.</text>
</comment>
<dbReference type="Gene3D" id="3.30.470.20">
    <property type="entry name" value="ATP-grasp fold, B domain"/>
    <property type="match status" value="1"/>
</dbReference>
<dbReference type="InterPro" id="IPR016185">
    <property type="entry name" value="PreATP-grasp_dom_sf"/>
</dbReference>
<dbReference type="InterPro" id="IPR005905">
    <property type="entry name" value="D_ala_D_ala"/>
</dbReference>
<dbReference type="Pfam" id="PF07478">
    <property type="entry name" value="Dala_Dala_lig_C"/>
    <property type="match status" value="1"/>
</dbReference>
<evidence type="ECO:0000259" key="8">
    <source>
        <dbReference type="PROSITE" id="PS50975"/>
    </source>
</evidence>
<dbReference type="GO" id="GO:0005524">
    <property type="term" value="F:ATP binding"/>
    <property type="evidence" value="ECO:0007669"/>
    <property type="project" value="UniProtKB-UniRule"/>
</dbReference>
<dbReference type="EC" id="6.3.2.4" evidence="4"/>
<gene>
    <name evidence="4" type="primary">ddl</name>
    <name evidence="9" type="ORF">MAG551_01217</name>
</gene>
<comment type="function">
    <text evidence="4">Cell wall formation.</text>
</comment>
<keyword evidence="3 4" id="KW-0961">Cell wall biogenesis/degradation</keyword>
<proteinExistence type="inferred from homology"/>
<dbReference type="GO" id="GO:0071555">
    <property type="term" value="P:cell wall organization"/>
    <property type="evidence" value="ECO:0007669"/>
    <property type="project" value="UniProtKB-KW"/>
</dbReference>
<dbReference type="GO" id="GO:0005737">
    <property type="term" value="C:cytoplasm"/>
    <property type="evidence" value="ECO:0007669"/>
    <property type="project" value="UniProtKB-SubCell"/>
</dbReference>
<dbReference type="Gene3D" id="3.30.1490.20">
    <property type="entry name" value="ATP-grasp fold, A domain"/>
    <property type="match status" value="1"/>
</dbReference>
<reference evidence="9" key="1">
    <citation type="journal article" date="2021" name="ISME J.">
        <title>Fine-scale metabolic discontinuity in a stratified prokaryote microbiome of a Red Sea deep halocline.</title>
        <authorList>
            <person name="Michoud G."/>
            <person name="Ngugi D.K."/>
            <person name="Barozzi A."/>
            <person name="Merlino G."/>
            <person name="Calleja M.L."/>
            <person name="Delgado-Huertas A."/>
            <person name="Moran X.A.G."/>
            <person name="Daffonchio D."/>
        </authorList>
    </citation>
    <scope>NUCLEOTIDE SEQUENCE</scope>
    <source>
        <strain evidence="9">SuakinDeep_MAG55_1</strain>
    </source>
</reference>
<dbReference type="PANTHER" id="PTHR23132:SF23">
    <property type="entry name" value="D-ALANINE--D-ALANINE LIGASE B"/>
    <property type="match status" value="1"/>
</dbReference>
<dbReference type="GO" id="GO:0046872">
    <property type="term" value="F:metal ion binding"/>
    <property type="evidence" value="ECO:0007669"/>
    <property type="project" value="UniProtKB-KW"/>
</dbReference>
<evidence type="ECO:0000256" key="1">
    <source>
        <dbReference type="ARBA" id="ARBA00010871"/>
    </source>
</evidence>
<comment type="subcellular location">
    <subcellularLocation>
        <location evidence="4">Cytoplasm</location>
    </subcellularLocation>
</comment>
<keyword evidence="4" id="KW-0133">Cell shape</keyword>
<evidence type="ECO:0000313" key="9">
    <source>
        <dbReference type="EMBL" id="MBS1258164.1"/>
    </source>
</evidence>
<feature type="domain" description="ATP-grasp" evidence="8">
    <location>
        <begin position="103"/>
        <end position="309"/>
    </location>
</feature>
<dbReference type="EMBL" id="JAANXD010000051">
    <property type="protein sequence ID" value="MBS1258164.1"/>
    <property type="molecule type" value="Genomic_DNA"/>
</dbReference>
<dbReference type="SUPFAM" id="SSF52440">
    <property type="entry name" value="PreATP-grasp domain"/>
    <property type="match status" value="1"/>
</dbReference>
<organism evidence="9 10">
    <name type="scientific">Candidatus Scalindua arabica</name>
    <dbReference type="NCBI Taxonomy" id="1127984"/>
    <lineage>
        <taxon>Bacteria</taxon>
        <taxon>Pseudomonadati</taxon>
        <taxon>Planctomycetota</taxon>
        <taxon>Candidatus Brocadiia</taxon>
        <taxon>Candidatus Brocadiales</taxon>
        <taxon>Candidatus Scalinduaceae</taxon>
        <taxon>Candidatus Scalindua</taxon>
    </lineage>
</organism>
<dbReference type="NCBIfam" id="NF002378">
    <property type="entry name" value="PRK01372.1"/>
    <property type="match status" value="1"/>
</dbReference>
<dbReference type="GO" id="GO:0008716">
    <property type="term" value="F:D-alanine-D-alanine ligase activity"/>
    <property type="evidence" value="ECO:0007669"/>
    <property type="project" value="UniProtKB-UniRule"/>
</dbReference>
<comment type="cofactor">
    <cofactor evidence="6">
        <name>Mg(2+)</name>
        <dbReference type="ChEBI" id="CHEBI:18420"/>
    </cofactor>
    <cofactor evidence="6">
        <name>Mn(2+)</name>
        <dbReference type="ChEBI" id="CHEBI:29035"/>
    </cofactor>
    <text evidence="6">Binds 2 magnesium or manganese ions per subunit.</text>
</comment>
<dbReference type="InterPro" id="IPR011095">
    <property type="entry name" value="Dala_Dala_lig_C"/>
</dbReference>
<dbReference type="Pfam" id="PF01820">
    <property type="entry name" value="Dala_Dala_lig_N"/>
    <property type="match status" value="1"/>
</dbReference>
<dbReference type="Proteomes" id="UP000722750">
    <property type="component" value="Unassembled WGS sequence"/>
</dbReference>